<keyword evidence="1" id="KW-0812">Transmembrane</keyword>
<keyword evidence="1" id="KW-0472">Membrane</keyword>
<dbReference type="PANTHER" id="PTHR45740">
    <property type="entry name" value="POLY [ADP-RIBOSE] POLYMERASE"/>
    <property type="match status" value="1"/>
</dbReference>
<dbReference type="Pfam" id="PF00644">
    <property type="entry name" value="PARP"/>
    <property type="match status" value="2"/>
</dbReference>
<dbReference type="Gene3D" id="3.90.228.10">
    <property type="match status" value="2"/>
</dbReference>
<evidence type="ECO:0000259" key="2">
    <source>
        <dbReference type="Pfam" id="PF00644"/>
    </source>
</evidence>
<dbReference type="SUPFAM" id="SSF56399">
    <property type="entry name" value="ADP-ribosylation"/>
    <property type="match status" value="2"/>
</dbReference>
<dbReference type="Proteomes" id="UP001642464">
    <property type="component" value="Unassembled WGS sequence"/>
</dbReference>
<dbReference type="EMBL" id="CAXAMM010006313">
    <property type="protein sequence ID" value="CAK9010614.1"/>
    <property type="molecule type" value="Genomic_DNA"/>
</dbReference>
<evidence type="ECO:0000313" key="3">
    <source>
        <dbReference type="EMBL" id="CAK9010614.1"/>
    </source>
</evidence>
<accession>A0ABP0J8U9</accession>
<dbReference type="InterPro" id="IPR012317">
    <property type="entry name" value="Poly(ADP-ribose)pol_cat_dom"/>
</dbReference>
<keyword evidence="1" id="KW-1133">Transmembrane helix</keyword>
<evidence type="ECO:0000313" key="4">
    <source>
        <dbReference type="Proteomes" id="UP001642464"/>
    </source>
</evidence>
<feature type="transmembrane region" description="Helical" evidence="1">
    <location>
        <begin position="22"/>
        <end position="40"/>
    </location>
</feature>
<keyword evidence="4" id="KW-1185">Reference proteome</keyword>
<organism evidence="3 4">
    <name type="scientific">Durusdinium trenchii</name>
    <dbReference type="NCBI Taxonomy" id="1381693"/>
    <lineage>
        <taxon>Eukaryota</taxon>
        <taxon>Sar</taxon>
        <taxon>Alveolata</taxon>
        <taxon>Dinophyceae</taxon>
        <taxon>Suessiales</taxon>
        <taxon>Symbiodiniaceae</taxon>
        <taxon>Durusdinium</taxon>
    </lineage>
</organism>
<evidence type="ECO:0000256" key="1">
    <source>
        <dbReference type="SAM" id="Phobius"/>
    </source>
</evidence>
<comment type="caution">
    <text evidence="3">The sequence shown here is derived from an EMBL/GenBank/DDBJ whole genome shotgun (WGS) entry which is preliminary data.</text>
</comment>
<reference evidence="3 4" key="1">
    <citation type="submission" date="2024-02" db="EMBL/GenBank/DDBJ databases">
        <authorList>
            <person name="Chen Y."/>
            <person name="Shah S."/>
            <person name="Dougan E. K."/>
            <person name="Thang M."/>
            <person name="Chan C."/>
        </authorList>
    </citation>
    <scope>NUCLEOTIDE SEQUENCE [LARGE SCALE GENOMIC DNA]</scope>
</reference>
<feature type="domain" description="PARP catalytic" evidence="2">
    <location>
        <begin position="1320"/>
        <end position="1449"/>
    </location>
</feature>
<name>A0ABP0J8U9_9DINO</name>
<sequence>MATGICLGRTSASASQCMQRSVCFRCAGTACLAVFLTLILQGCEVTCTSDLYGVSSCVKAQYCDQMASSVLEGMPIELCIAECGYRNCTAIQRDCSGRCLLMEHCGHTAPTRICNTIYYLDVELLTTTTTTTTVRGRCYKDAPVNENYLCSPTSACRKEYQVGIYMGFMMLQDCLNECDLRPFCRSVEYQGSMRPQCWMWHTDCVESPSITEGSVYHKAIYKTTATMSTTSEVPVAARQSFVQVKVHVLSSTSLQPDFSATCFPGIVDAGTYECTPRSSCRNQEFANYLPNAVSLQECMDQCDADDSCQAFVHECNGNCAMMIDIGCDGDIPIGVNAQFRGACGSVYRKVMSMATTTQVPPGCHESVLQNPDYTCEPLKSCTNYWEALNLGAIPLRDCMAQCMKYDCGVIQHQNGSTCLLLRECSSALSASFAGTSLYFRDRLWPHWMETTTSTTTVFGQCRAGAQTAMLDFACQPSTHCIEQSSPRITYRNTTIDICAEMCRQEPEHCQYMQHDCNGDCLFLTRCTPRRSSCGARVYFRLHVAMPSSQHLFFDTSLAVAYSQTCYGSGCEVHAVCPFGFYPTECQLISSWGGASMYTNDFVDMRWHTGLCTAVGAGPAALTLQAFCTRRLRTFSYFPENDSFNSKATCPEGNAMMSCLCLAPESNRRACNDRIHFQPNFRSNAPAICQLSDLDPAGGARVGAICAAAHDGVRVQNFRPEQAQHTFDEIQYCGWMNLDAAGANMSEVQRYEADCRAFMQEPSDYFVGGCRTSECFDLADCVRKCNLCSECAGVLHMADGDPMGLGIQCIMQQKDRLNFPVETTLTNPARDELLYVNTRGRHCSPQHEIKRLSLFQDAACTLPVYPEKVQVGDQVLQSNWSVSTAAYIPECSPECAGTDIQLFASFANASSTLCAIIHSSLGFAQGWSLDAGSRTVATSAGARVSFGRTPADPASFPKGSTVTFEGSLVIICRSQLGECVLPKKWIPVLAGQFARMLAIPPHSINLISRMPKSQWADSDRRLQEDGRNMLAEISMGFTLRVKLVMDTPNAAELALTVAADLKAMAGQLDLLSEMLNQIVPMDVLVNAFGTFGSFSRYVDPPVFREIPTVTTTTSTTTSTFKISTAADEEDENVVLTTLVVLSISFGMIWICSTIVYMLYRRIRLTKAQERERVSDRGPVAVVVGGKTVVRTYSGEKVAPLNEEALSSVPDYWVGAREAIHLSYTYVSQNYLAFSQLWYVPHEHMQLFQDFVNYTYRAIPTQDRLCPSGTHEKMRGGCPCVRPGGNPGLPTGFQVKRVIRVEDADKFNRYVRRRRAIMQNRDYCEAPDPPLFTKDAVDELSDMSEILTNLCDDINEVYMWHGAHVRSGLQIAREDFKLDLAGSGAGTMYGKALYFSESATKADEYAKDEPGGHYNNVRALLLCRVCLGRFHYTTDREPAAEGKFKSGRSDSTLGDRSRSVGTYREVAIYDPDQVYPEYVVLYERLHRDETPTPPPKDVPFLLELPLYWKNASKNPYAEGFREHWVVKIEIKELIQRLANGSCSGRVPEVQKVRRVEDSGLWCRYINWKRNLSNLLDSQGLTQCAPPHELDTTSGSGQVLTAKILQEFHRDEAISVENMAPGLNELLLWHGTSRQAAETIAEEGFMVTPNLVHGRRFGHGIYLAEVIARSTMESIMWCFAGLYVVTCTTPSRTTMLQHTSRLRKRRRLAFWPIRTSSGQESTSFSMLRKCTQSTFWS</sequence>
<gene>
    <name evidence="3" type="ORF">SCF082_LOCUS10743</name>
</gene>
<feature type="domain" description="PARP catalytic" evidence="2">
    <location>
        <begin position="1547"/>
        <end position="1668"/>
    </location>
</feature>
<protein>
    <recommendedName>
        <fullName evidence="2">PARP catalytic domain-containing protein</fullName>
    </recommendedName>
</protein>
<dbReference type="PANTHER" id="PTHR45740:SF2">
    <property type="entry name" value="POLY [ADP-RIBOSE] POLYMERASE"/>
    <property type="match status" value="1"/>
</dbReference>
<dbReference type="InterPro" id="IPR051712">
    <property type="entry name" value="ARTD-AVP"/>
</dbReference>
<proteinExistence type="predicted"/>